<dbReference type="AlphaFoldDB" id="A0A7I8XMS5"/>
<feature type="compositionally biased region" description="Polar residues" evidence="1">
    <location>
        <begin position="294"/>
        <end position="307"/>
    </location>
</feature>
<feature type="region of interest" description="Disordered" evidence="1">
    <location>
        <begin position="128"/>
        <end position="188"/>
    </location>
</feature>
<sequence length="322" mass="35964">MQNETISQLDRNFEILSAGLAIFLAFMFFYFVSVGVLYFYLALVYPQRNRKAPDQDDSSLKRTERRAKPAENFIEFKKATYQAVFDCPREHCDTHSLSASTEYASKHREMSRKVGKFVKKGLKVEKDQISKKNSAEKAGNQTENAPKNVQDDQNSKKKLAENSEKDVQVPENPREEPPKNRRFTGMVRNVDDNLSDAPSWNGKEPAALAYFGPGAENGEYESKTITNSSSPNFTMKTARMCSPRQSTATAPSSTLLNTSKLNSLALNQQQEVLKTAQTSSPADPAEPPKVANGNGDQPQTRVPTHPQTGPLKPKMYPILRPL</sequence>
<name>A0A7I8XMS5_BURXY</name>
<dbReference type="EMBL" id="CAJFDI010000001">
    <property type="protein sequence ID" value="CAD5212250.1"/>
    <property type="molecule type" value="Genomic_DNA"/>
</dbReference>
<evidence type="ECO:0000313" key="3">
    <source>
        <dbReference type="EMBL" id="CAD5212250.1"/>
    </source>
</evidence>
<keyword evidence="2" id="KW-0472">Membrane</keyword>
<accession>A0A7I8XMS5</accession>
<evidence type="ECO:0000256" key="1">
    <source>
        <dbReference type="SAM" id="MobiDB-lite"/>
    </source>
</evidence>
<organism evidence="3 4">
    <name type="scientific">Bursaphelenchus xylophilus</name>
    <name type="common">Pinewood nematode worm</name>
    <name type="synonym">Aphelenchoides xylophilus</name>
    <dbReference type="NCBI Taxonomy" id="6326"/>
    <lineage>
        <taxon>Eukaryota</taxon>
        <taxon>Metazoa</taxon>
        <taxon>Ecdysozoa</taxon>
        <taxon>Nematoda</taxon>
        <taxon>Chromadorea</taxon>
        <taxon>Rhabditida</taxon>
        <taxon>Tylenchina</taxon>
        <taxon>Tylenchomorpha</taxon>
        <taxon>Aphelenchoidea</taxon>
        <taxon>Aphelenchoididae</taxon>
        <taxon>Bursaphelenchus</taxon>
    </lineage>
</organism>
<evidence type="ECO:0000256" key="2">
    <source>
        <dbReference type="SAM" id="Phobius"/>
    </source>
</evidence>
<gene>
    <name evidence="3" type="ORF">BXYJ_LOCUS2826</name>
</gene>
<proteinExistence type="predicted"/>
<dbReference type="Proteomes" id="UP000659654">
    <property type="component" value="Unassembled WGS sequence"/>
</dbReference>
<feature type="transmembrane region" description="Helical" evidence="2">
    <location>
        <begin position="20"/>
        <end position="41"/>
    </location>
</feature>
<comment type="caution">
    <text evidence="3">The sequence shown here is derived from an EMBL/GenBank/DDBJ whole genome shotgun (WGS) entry which is preliminary data.</text>
</comment>
<feature type="region of interest" description="Disordered" evidence="1">
    <location>
        <begin position="266"/>
        <end position="322"/>
    </location>
</feature>
<keyword evidence="2" id="KW-1133">Transmembrane helix</keyword>
<feature type="compositionally biased region" description="Polar residues" evidence="1">
    <location>
        <begin position="268"/>
        <end position="281"/>
    </location>
</feature>
<dbReference type="EMBL" id="CAJFCV020000001">
    <property type="protein sequence ID" value="CAG9090097.1"/>
    <property type="molecule type" value="Genomic_DNA"/>
</dbReference>
<keyword evidence="2" id="KW-0812">Transmembrane</keyword>
<reference evidence="3" key="1">
    <citation type="submission" date="2020-09" db="EMBL/GenBank/DDBJ databases">
        <authorList>
            <person name="Kikuchi T."/>
        </authorList>
    </citation>
    <scope>NUCLEOTIDE SEQUENCE</scope>
    <source>
        <strain evidence="3">Ka4C1</strain>
    </source>
</reference>
<evidence type="ECO:0000313" key="4">
    <source>
        <dbReference type="Proteomes" id="UP000659654"/>
    </source>
</evidence>
<protein>
    <submittedName>
        <fullName evidence="3">(pine wood nematode) hypothetical protein</fullName>
    </submittedName>
</protein>
<feature type="compositionally biased region" description="Basic and acidic residues" evidence="1">
    <location>
        <begin position="149"/>
        <end position="179"/>
    </location>
</feature>
<dbReference type="Proteomes" id="UP000582659">
    <property type="component" value="Unassembled WGS sequence"/>
</dbReference>
<dbReference type="SMR" id="A0A7I8XMS5"/>
<keyword evidence="4" id="KW-1185">Reference proteome</keyword>